<reference evidence="2" key="1">
    <citation type="submission" date="2022-11" db="UniProtKB">
        <authorList>
            <consortium name="WormBaseParasite"/>
        </authorList>
    </citation>
    <scope>IDENTIFICATION</scope>
</reference>
<name>A0AC35GG82_9BILA</name>
<organism evidence="1 2">
    <name type="scientific">Panagrolaimus sp. PS1159</name>
    <dbReference type="NCBI Taxonomy" id="55785"/>
    <lineage>
        <taxon>Eukaryota</taxon>
        <taxon>Metazoa</taxon>
        <taxon>Ecdysozoa</taxon>
        <taxon>Nematoda</taxon>
        <taxon>Chromadorea</taxon>
        <taxon>Rhabditida</taxon>
        <taxon>Tylenchina</taxon>
        <taxon>Panagrolaimomorpha</taxon>
        <taxon>Panagrolaimoidea</taxon>
        <taxon>Panagrolaimidae</taxon>
        <taxon>Panagrolaimus</taxon>
    </lineage>
</organism>
<proteinExistence type="predicted"/>
<evidence type="ECO:0000313" key="1">
    <source>
        <dbReference type="Proteomes" id="UP000887580"/>
    </source>
</evidence>
<dbReference type="WBParaSite" id="PS1159_v2.g4837.t1">
    <property type="protein sequence ID" value="PS1159_v2.g4837.t1"/>
    <property type="gene ID" value="PS1159_v2.g4837"/>
</dbReference>
<sequence>MLISNVYYNKLDPRYKKLILELENNLKSSDDYKIKCDFILAFSNKFLMPKEYWQLLSNFFHYLTKNSYYHFYYDKTIGYRKNQKDIYLKLLDFRHDKLKFSFPETFELLEKDISYPHCMITKCFERYEELSYSLPLTKIWKQYKKMKNLYDQIKAVEKDSKQWFQFLEETEDNEFISHNVEYRLGSNLLDKDLWKLYIEFLRQWNPKEMLQVYSKYCRFFISDLEIREKYRTLAYELGPVKVPWENPFEFEIMDEKRVLDINENYGDEILQPENETFEIVENAMMDLAKLSKEFFENSSPQKFSFINPIIRYILDNANHILLRKLYQSCKYFYAKKQVPICYRFETGIPHDSIRNFKYDGETFQSALSFQNYNMLEMYNITTVFRSFNNEWNDYRMLSSIISRLYRCDAKYISISHQNLYFDEFKFLIGHGNII</sequence>
<dbReference type="Proteomes" id="UP000887580">
    <property type="component" value="Unplaced"/>
</dbReference>
<protein>
    <submittedName>
        <fullName evidence="2">Uncharacterized protein</fullName>
    </submittedName>
</protein>
<accession>A0AC35GG82</accession>
<evidence type="ECO:0000313" key="2">
    <source>
        <dbReference type="WBParaSite" id="PS1159_v2.g4837.t1"/>
    </source>
</evidence>